<evidence type="ECO:0000256" key="1">
    <source>
        <dbReference type="ARBA" id="ARBA00022801"/>
    </source>
</evidence>
<dbReference type="PANTHER" id="PTHR46483">
    <property type="entry name" value="PHOSPHOLIPASE A1 PLIP2, CHLOROPLASTIC"/>
    <property type="match status" value="1"/>
</dbReference>
<evidence type="ECO:0000313" key="5">
    <source>
        <dbReference type="Proteomes" id="UP000250235"/>
    </source>
</evidence>
<dbReference type="InterPro" id="IPR002921">
    <property type="entry name" value="Fungal_lipase-type"/>
</dbReference>
<dbReference type="PANTHER" id="PTHR46483:SF4">
    <property type="entry name" value="PHOSPHOLIPASE A1 PLIP2, CHLOROPLASTIC"/>
    <property type="match status" value="1"/>
</dbReference>
<dbReference type="AlphaFoldDB" id="A0A2Z7CTL9"/>
<evidence type="ECO:0000256" key="2">
    <source>
        <dbReference type="SAM" id="MobiDB-lite"/>
    </source>
</evidence>
<feature type="region of interest" description="Disordered" evidence="2">
    <location>
        <begin position="218"/>
        <end position="243"/>
    </location>
</feature>
<protein>
    <recommendedName>
        <fullName evidence="3">Fungal lipase-type domain-containing protein</fullName>
    </recommendedName>
</protein>
<dbReference type="Pfam" id="PF01764">
    <property type="entry name" value="Lipase_3"/>
    <property type="match status" value="1"/>
</dbReference>
<proteinExistence type="predicted"/>
<sequence>MDALCLNAGIHGMAKPGQLVADVRGAAIGRSAPVEKPSVSGPPPTRSMTWGFTFRNSLSSWWPEAGGKSWLNEQAITVEDAVVVEDSAENEHEGRGGNLVFNILNLKSLLKHEFKGVDHLVDEMEERPEDCREKDGDLRREEGEGCNVNSIDDIDCAKFDRESFYELLRKVPLRKARFYARMSYLGNLAYSISQIKPGDLMRSHGLRFVTSSLEKKEEALRLEEESNPQKEERTSQDEEGNETGHANRIIASSAHLIAASAASYLHCHTKSMLQFKCLNSNPTQTCTDGEVGNVEDMASLMATTDSVTAIVAAKEEVKQAVANDLNSTSTSPCEWFVCDDDQKATRFLVIQGSESLASWKANLLFEPVQFEGLDVLVHRGHSLGGSLALLINLMLLIRGVAPCSSLLPVITFGAPSIMCGGDHLLRDLGLPRNHVQSISMHRDIVPRAFSCNYPSRVVQFLKEVNRNFRNHPCLSEQLLYAPMGEFLILQPDDTFCLNHELLPSGSGLYLVGIRITPPGEAAEEQKKHVPGDDQYDIKQNTKL</sequence>
<dbReference type="InterPro" id="IPR043367">
    <property type="entry name" value="PLIP1/2/3"/>
</dbReference>
<feature type="compositionally biased region" description="Basic and acidic residues" evidence="2">
    <location>
        <begin position="218"/>
        <end position="236"/>
    </location>
</feature>
<accession>A0A2Z7CTL9</accession>
<dbReference type="GO" id="GO:0006629">
    <property type="term" value="P:lipid metabolic process"/>
    <property type="evidence" value="ECO:0007669"/>
    <property type="project" value="InterPro"/>
</dbReference>
<name>A0A2Z7CTL9_9LAMI</name>
<dbReference type="Gene3D" id="3.40.50.1820">
    <property type="entry name" value="alpha/beta hydrolase"/>
    <property type="match status" value="2"/>
</dbReference>
<evidence type="ECO:0000313" key="4">
    <source>
        <dbReference type="EMBL" id="KZV50401.1"/>
    </source>
</evidence>
<gene>
    <name evidence="4" type="ORF">F511_28884</name>
</gene>
<keyword evidence="5" id="KW-1185">Reference proteome</keyword>
<organism evidence="4 5">
    <name type="scientific">Dorcoceras hygrometricum</name>
    <dbReference type="NCBI Taxonomy" id="472368"/>
    <lineage>
        <taxon>Eukaryota</taxon>
        <taxon>Viridiplantae</taxon>
        <taxon>Streptophyta</taxon>
        <taxon>Embryophyta</taxon>
        <taxon>Tracheophyta</taxon>
        <taxon>Spermatophyta</taxon>
        <taxon>Magnoliopsida</taxon>
        <taxon>eudicotyledons</taxon>
        <taxon>Gunneridae</taxon>
        <taxon>Pentapetalae</taxon>
        <taxon>asterids</taxon>
        <taxon>lamiids</taxon>
        <taxon>Lamiales</taxon>
        <taxon>Gesneriaceae</taxon>
        <taxon>Didymocarpoideae</taxon>
        <taxon>Trichosporeae</taxon>
        <taxon>Loxocarpinae</taxon>
        <taxon>Dorcoceras</taxon>
    </lineage>
</organism>
<dbReference type="EMBL" id="KQ992436">
    <property type="protein sequence ID" value="KZV50401.1"/>
    <property type="molecule type" value="Genomic_DNA"/>
</dbReference>
<evidence type="ECO:0000259" key="3">
    <source>
        <dbReference type="Pfam" id="PF01764"/>
    </source>
</evidence>
<dbReference type="OrthoDB" id="438440at2759"/>
<dbReference type="InterPro" id="IPR029058">
    <property type="entry name" value="AB_hydrolase_fold"/>
</dbReference>
<reference evidence="4 5" key="1">
    <citation type="journal article" date="2015" name="Proc. Natl. Acad. Sci. U.S.A.">
        <title>The resurrection genome of Boea hygrometrica: A blueprint for survival of dehydration.</title>
        <authorList>
            <person name="Xiao L."/>
            <person name="Yang G."/>
            <person name="Zhang L."/>
            <person name="Yang X."/>
            <person name="Zhao S."/>
            <person name="Ji Z."/>
            <person name="Zhou Q."/>
            <person name="Hu M."/>
            <person name="Wang Y."/>
            <person name="Chen M."/>
            <person name="Xu Y."/>
            <person name="Jin H."/>
            <person name="Xiao X."/>
            <person name="Hu G."/>
            <person name="Bao F."/>
            <person name="Hu Y."/>
            <person name="Wan P."/>
            <person name="Li L."/>
            <person name="Deng X."/>
            <person name="Kuang T."/>
            <person name="Xiang C."/>
            <person name="Zhu J.K."/>
            <person name="Oliver M.J."/>
            <person name="He Y."/>
        </authorList>
    </citation>
    <scope>NUCLEOTIDE SEQUENCE [LARGE SCALE GENOMIC DNA]</scope>
    <source>
        <strain evidence="5">cv. XS01</strain>
    </source>
</reference>
<feature type="region of interest" description="Disordered" evidence="2">
    <location>
        <begin position="521"/>
        <end position="543"/>
    </location>
</feature>
<dbReference type="GO" id="GO:0008970">
    <property type="term" value="F:phospholipase A1 activity"/>
    <property type="evidence" value="ECO:0007669"/>
    <property type="project" value="InterPro"/>
</dbReference>
<dbReference type="SUPFAM" id="SSF53474">
    <property type="entry name" value="alpha/beta-Hydrolases"/>
    <property type="match status" value="1"/>
</dbReference>
<feature type="domain" description="Fungal lipase-type" evidence="3">
    <location>
        <begin position="380"/>
        <end position="452"/>
    </location>
</feature>
<dbReference type="Proteomes" id="UP000250235">
    <property type="component" value="Unassembled WGS sequence"/>
</dbReference>
<keyword evidence="1" id="KW-0378">Hydrolase</keyword>